<evidence type="ECO:0000313" key="2">
    <source>
        <dbReference type="Proteomes" id="UP000189433"/>
    </source>
</evidence>
<gene>
    <name evidence="1" type="ORF">BKK50_10525</name>
</gene>
<name>A0A1V3IFU5_9PAST</name>
<organism evidence="1 2">
    <name type="scientific">Rodentibacter rarus</name>
    <dbReference type="NCBI Taxonomy" id="1908260"/>
    <lineage>
        <taxon>Bacteria</taxon>
        <taxon>Pseudomonadati</taxon>
        <taxon>Pseudomonadota</taxon>
        <taxon>Gammaproteobacteria</taxon>
        <taxon>Pasteurellales</taxon>
        <taxon>Pasteurellaceae</taxon>
        <taxon>Rodentibacter</taxon>
    </lineage>
</organism>
<dbReference type="InterPro" id="IPR016537">
    <property type="entry name" value="UCP008159_ABC"/>
</dbReference>
<reference evidence="1 2" key="1">
    <citation type="submission" date="2016-10" db="EMBL/GenBank/DDBJ databases">
        <title>Rodentibacter gen. nov. and new species.</title>
        <authorList>
            <person name="Christensen H."/>
        </authorList>
    </citation>
    <scope>NUCLEOTIDE SEQUENCE [LARGE SCALE GENOMIC DNA]</scope>
    <source>
        <strain evidence="1 2">CCUG17206</strain>
    </source>
</reference>
<dbReference type="Proteomes" id="UP000189433">
    <property type="component" value="Unassembled WGS sequence"/>
</dbReference>
<proteinExistence type="predicted"/>
<keyword evidence="2" id="KW-1185">Reference proteome</keyword>
<dbReference type="RefSeq" id="WP_077417896.1">
    <property type="nucleotide sequence ID" value="NZ_MLHJ01000121.1"/>
</dbReference>
<dbReference type="Pfam" id="PF06226">
    <property type="entry name" value="DUF1007"/>
    <property type="match status" value="1"/>
</dbReference>
<dbReference type="PIRSF" id="PIRSF008159">
    <property type="entry name" value="UCP008159_ABC"/>
    <property type="match status" value="1"/>
</dbReference>
<dbReference type="AlphaFoldDB" id="A0A1V3IFU5"/>
<protein>
    <submittedName>
        <fullName evidence="1">ABC transporter</fullName>
    </submittedName>
</protein>
<dbReference type="EMBL" id="MLHJ01000121">
    <property type="protein sequence ID" value="OOF39519.1"/>
    <property type="molecule type" value="Genomic_DNA"/>
</dbReference>
<dbReference type="OrthoDB" id="5781652at2"/>
<evidence type="ECO:0000313" key="1">
    <source>
        <dbReference type="EMBL" id="OOF39519.1"/>
    </source>
</evidence>
<comment type="caution">
    <text evidence="1">The sequence shown here is derived from an EMBL/GenBank/DDBJ whole genome shotgun (WGS) entry which is preliminary data.</text>
</comment>
<dbReference type="InterPro" id="IPR010412">
    <property type="entry name" value="DUF1007"/>
</dbReference>
<dbReference type="STRING" id="1908260.BKK50_10525"/>
<sequence>MIALFSGERSVKKLFFLSLFYTGAVVAHPHAFIEMQTKPLVENLVEQNQLVGFSMKWTLDEPSSSAVLYDMKQASGEAAQQLLDEVMNNVVNEHYFSYFFDKNNNKIKYKKQIKNYGVNIKGMRVQYYFDFLLAEPQPLQDNQWTLMTYDRTYYVSMYYPEDKSAVDFSTLPKNCQGKVEMPQVDEKIQSYAASLDKTQKDEDDSLGVIFAQKVNIQCE</sequence>
<accession>A0A1V3IFU5</accession>